<dbReference type="InterPro" id="IPR034474">
    <property type="entry name" value="Methyltransferase_Class_D"/>
</dbReference>
<dbReference type="SUPFAM" id="SSF102114">
    <property type="entry name" value="Radical SAM enzymes"/>
    <property type="match status" value="1"/>
</dbReference>
<dbReference type="EMBL" id="JBGEHV010000003">
    <property type="protein sequence ID" value="MEY8038414.1"/>
    <property type="molecule type" value="Genomic_DNA"/>
</dbReference>
<dbReference type="SFLD" id="SFLDG01100">
    <property type="entry name" value="methyltransferase_(Class_D)"/>
    <property type="match status" value="1"/>
</dbReference>
<gene>
    <name evidence="7" type="ORF">AB8O55_03320</name>
</gene>
<keyword evidence="8" id="KW-1185">Reference proteome</keyword>
<evidence type="ECO:0000313" key="8">
    <source>
        <dbReference type="Proteomes" id="UP001564626"/>
    </source>
</evidence>
<comment type="caution">
    <text evidence="7">The sequence shown here is derived from an EMBL/GenBank/DDBJ whole genome shotgun (WGS) entry which is preliminary data.</text>
</comment>
<dbReference type="InterPro" id="IPR058240">
    <property type="entry name" value="rSAM_sf"/>
</dbReference>
<keyword evidence="1" id="KW-0949">S-adenosyl-L-methionine</keyword>
<dbReference type="SFLD" id="SFLDG01067">
    <property type="entry name" value="SPASM/twitch_domain_containing"/>
    <property type="match status" value="1"/>
</dbReference>
<evidence type="ECO:0000256" key="4">
    <source>
        <dbReference type="ARBA" id="ARBA00023014"/>
    </source>
</evidence>
<dbReference type="Pfam" id="PF23545">
    <property type="entry name" value="Zn_ribbon_HMPTM"/>
    <property type="match status" value="1"/>
</dbReference>
<dbReference type="InterPro" id="IPR007197">
    <property type="entry name" value="rSAM"/>
</dbReference>
<keyword evidence="3" id="KW-0408">Iron</keyword>
<proteinExistence type="predicted"/>
<dbReference type="Proteomes" id="UP001564626">
    <property type="component" value="Unassembled WGS sequence"/>
</dbReference>
<feature type="region of interest" description="Disordered" evidence="5">
    <location>
        <begin position="507"/>
        <end position="530"/>
    </location>
</feature>
<dbReference type="PANTHER" id="PTHR43306:SF1">
    <property type="entry name" value="7,8-DIHYDRO-6-HYDROXYMETHYLPTERIN DIMETHYLTRANSFERASE"/>
    <property type="match status" value="1"/>
</dbReference>
<dbReference type="SFLD" id="SFLDS00029">
    <property type="entry name" value="Radical_SAM"/>
    <property type="match status" value="1"/>
</dbReference>
<reference evidence="7 8" key="1">
    <citation type="submission" date="2024-08" db="EMBL/GenBank/DDBJ databases">
        <title>Genome mining of Saccharopolyspora cebuensis PGLac3 from Nigerian medicinal plant.</title>
        <authorList>
            <person name="Ezeobiora C.E."/>
            <person name="Igbokwe N.H."/>
            <person name="Amin D.H."/>
            <person name="Mendie U.E."/>
        </authorList>
    </citation>
    <scope>NUCLEOTIDE SEQUENCE [LARGE SCALE GENOMIC DNA]</scope>
    <source>
        <strain evidence="7 8">PGLac3</strain>
    </source>
</reference>
<evidence type="ECO:0000256" key="3">
    <source>
        <dbReference type="ARBA" id="ARBA00023004"/>
    </source>
</evidence>
<evidence type="ECO:0000313" key="7">
    <source>
        <dbReference type="EMBL" id="MEY8038414.1"/>
    </source>
</evidence>
<dbReference type="InterPro" id="IPR013785">
    <property type="entry name" value="Aldolase_TIM"/>
</dbReference>
<dbReference type="PROSITE" id="PS51918">
    <property type="entry name" value="RADICAL_SAM"/>
    <property type="match status" value="1"/>
</dbReference>
<dbReference type="CDD" id="cd01335">
    <property type="entry name" value="Radical_SAM"/>
    <property type="match status" value="1"/>
</dbReference>
<dbReference type="RefSeq" id="WP_186361368.1">
    <property type="nucleotide sequence ID" value="NZ_BAABII010000029.1"/>
</dbReference>
<protein>
    <submittedName>
        <fullName evidence="7">Radical SAM protein</fullName>
    </submittedName>
</protein>
<dbReference type="PANTHER" id="PTHR43306">
    <property type="entry name" value="7,8-DIHYDRO-6-HYDROXYMETHYLPTERIN DIMETHYLTRANSFERASE"/>
    <property type="match status" value="1"/>
</dbReference>
<evidence type="ECO:0000256" key="2">
    <source>
        <dbReference type="ARBA" id="ARBA00022723"/>
    </source>
</evidence>
<keyword evidence="4" id="KW-0411">Iron-sulfur</keyword>
<name>A0ABV4CCA9_9PSEU</name>
<evidence type="ECO:0000259" key="6">
    <source>
        <dbReference type="PROSITE" id="PS51918"/>
    </source>
</evidence>
<evidence type="ECO:0000256" key="1">
    <source>
        <dbReference type="ARBA" id="ARBA00022691"/>
    </source>
</evidence>
<accession>A0ABV4CCA9</accession>
<dbReference type="Pfam" id="PF04055">
    <property type="entry name" value="Radical_SAM"/>
    <property type="match status" value="1"/>
</dbReference>
<feature type="domain" description="Radical SAM core" evidence="6">
    <location>
        <begin position="93"/>
        <end position="318"/>
    </location>
</feature>
<sequence>MAQQKQDRDEVFIEYTKSICPVCKVVVDGQVNIRDNKVYLRKRCAEHGWFEALVYGDAQAYLDSARFNKPGTIPLAFQTEVKDGCPSDCGLCPEHKQHACLGIIEVNTNCNLDCPICFADSGHQPDGYSITLEQCERMLDVFVEAEGEPEVVMFSGGEPTIHKHLLDFIDLAQQRPIKAVNLNTNGIRLATDQRFVQALGERNRPGKRVNIYLQFDGFDQRTYLEIRGKDLRDRKQKALDNCADAGLTVTLVAALERGLNEHEVGDIVRFGIEHPAVRSVAFQPVTHSGRHIEFDPLNRLTNSDVIELLADQCPDWFRTSDFFPVPCCFPTCRSITYLLVDKTADRTDVIPIPRLINLDDYLDYVTNRVMPDQGVREALEKLWSASAFMGTETTSTNLETTAADLECEACGIDLPEAAKDLGDKAFMIVVQDFQDPYTLNVKQLMKCCVEEITPDGRLIPFCAYNSVGYREQVRAQQSGVDIPGVVPNATELQPLLTDSPYGSKIATNADADRNAVAPDTTNVGRKAVES</sequence>
<keyword evidence="2" id="KW-0479">Metal-binding</keyword>
<dbReference type="InterPro" id="IPR056488">
    <property type="entry name" value="Zn_ribbon_HMPTM"/>
</dbReference>
<organism evidence="7 8">
    <name type="scientific">Saccharopolyspora cebuensis</name>
    <dbReference type="NCBI Taxonomy" id="418759"/>
    <lineage>
        <taxon>Bacteria</taxon>
        <taxon>Bacillati</taxon>
        <taxon>Actinomycetota</taxon>
        <taxon>Actinomycetes</taxon>
        <taxon>Pseudonocardiales</taxon>
        <taxon>Pseudonocardiaceae</taxon>
        <taxon>Saccharopolyspora</taxon>
    </lineage>
</organism>
<dbReference type="Gene3D" id="3.20.20.70">
    <property type="entry name" value="Aldolase class I"/>
    <property type="match status" value="1"/>
</dbReference>
<evidence type="ECO:0000256" key="5">
    <source>
        <dbReference type="SAM" id="MobiDB-lite"/>
    </source>
</evidence>